<reference evidence="2" key="1">
    <citation type="journal article" date="2019" name="Int. J. Syst. Evol. Microbiol.">
        <title>The Global Catalogue of Microorganisms (GCM) 10K type strain sequencing project: providing services to taxonomists for standard genome sequencing and annotation.</title>
        <authorList>
            <consortium name="The Broad Institute Genomics Platform"/>
            <consortium name="The Broad Institute Genome Sequencing Center for Infectious Disease"/>
            <person name="Wu L."/>
            <person name="Ma J."/>
        </authorList>
    </citation>
    <scope>NUCLEOTIDE SEQUENCE [LARGE SCALE GENOMIC DNA]</scope>
    <source>
        <strain evidence="2">KCTC 3913</strain>
    </source>
</reference>
<evidence type="ECO:0000313" key="1">
    <source>
        <dbReference type="EMBL" id="MFD2682607.1"/>
    </source>
</evidence>
<gene>
    <name evidence="1" type="ORF">ACFSUL_17855</name>
</gene>
<evidence type="ECO:0000313" key="2">
    <source>
        <dbReference type="Proteomes" id="UP001597506"/>
    </source>
</evidence>
<proteinExistence type="predicted"/>
<dbReference type="RefSeq" id="WP_377937255.1">
    <property type="nucleotide sequence ID" value="NZ_JBHUMF010000031.1"/>
</dbReference>
<organism evidence="1 2">
    <name type="scientific">Bacillus seohaeanensis</name>
    <dbReference type="NCBI Taxonomy" id="284580"/>
    <lineage>
        <taxon>Bacteria</taxon>
        <taxon>Bacillati</taxon>
        <taxon>Bacillota</taxon>
        <taxon>Bacilli</taxon>
        <taxon>Bacillales</taxon>
        <taxon>Bacillaceae</taxon>
        <taxon>Bacillus</taxon>
    </lineage>
</organism>
<name>A0ABW5RVY2_9BACI</name>
<comment type="caution">
    <text evidence="1">The sequence shown here is derived from an EMBL/GenBank/DDBJ whole genome shotgun (WGS) entry which is preliminary data.</text>
</comment>
<keyword evidence="2" id="KW-1185">Reference proteome</keyword>
<evidence type="ECO:0008006" key="3">
    <source>
        <dbReference type="Google" id="ProtNLM"/>
    </source>
</evidence>
<protein>
    <recommendedName>
        <fullName evidence="3">Spo0E like sporulation regulatory protein</fullName>
    </recommendedName>
</protein>
<accession>A0ABW5RVY2</accession>
<sequence>MLLYHAIQNRKRMRSMDSNKEFENIIKESRQEVREIVMHLLTNDIDIATILYVLK</sequence>
<dbReference type="EMBL" id="JBHUMF010000031">
    <property type="protein sequence ID" value="MFD2682607.1"/>
    <property type="molecule type" value="Genomic_DNA"/>
</dbReference>
<dbReference type="Proteomes" id="UP001597506">
    <property type="component" value="Unassembled WGS sequence"/>
</dbReference>